<feature type="transmembrane region" description="Helical" evidence="1">
    <location>
        <begin position="80"/>
        <end position="98"/>
    </location>
</feature>
<evidence type="ECO:0000313" key="2">
    <source>
        <dbReference type="EMBL" id="ESU23542.1"/>
    </source>
</evidence>
<feature type="transmembrane region" description="Helical" evidence="1">
    <location>
        <begin position="216"/>
        <end position="234"/>
    </location>
</feature>
<feature type="transmembrane region" description="Helical" evidence="1">
    <location>
        <begin position="358"/>
        <end position="374"/>
    </location>
</feature>
<keyword evidence="1" id="KW-0472">Membrane</keyword>
<gene>
    <name evidence="2" type="ORF">FSS13T_22700</name>
</gene>
<organism evidence="2 3">
    <name type="scientific">Flavobacterium saliperosum S13</name>
    <dbReference type="NCBI Taxonomy" id="1341155"/>
    <lineage>
        <taxon>Bacteria</taxon>
        <taxon>Pseudomonadati</taxon>
        <taxon>Bacteroidota</taxon>
        <taxon>Flavobacteriia</taxon>
        <taxon>Flavobacteriales</taxon>
        <taxon>Flavobacteriaceae</taxon>
        <taxon>Flavobacterium</taxon>
    </lineage>
</organism>
<feature type="transmembrane region" description="Helical" evidence="1">
    <location>
        <begin position="175"/>
        <end position="204"/>
    </location>
</feature>
<protein>
    <recommendedName>
        <fullName evidence="4">Glycosyltransferase RgtA/B/C/D-like domain-containing protein</fullName>
    </recommendedName>
</protein>
<keyword evidence="1" id="KW-0812">Transmembrane</keyword>
<keyword evidence="3" id="KW-1185">Reference proteome</keyword>
<dbReference type="EMBL" id="AVFO01000042">
    <property type="protein sequence ID" value="ESU23542.1"/>
    <property type="molecule type" value="Genomic_DNA"/>
</dbReference>
<feature type="transmembrane region" description="Helical" evidence="1">
    <location>
        <begin position="144"/>
        <end position="169"/>
    </location>
</feature>
<proteinExistence type="predicted"/>
<accession>A0ABN0QE12</accession>
<feature type="transmembrane region" description="Helical" evidence="1">
    <location>
        <begin position="293"/>
        <end position="314"/>
    </location>
</feature>
<evidence type="ECO:0008006" key="4">
    <source>
        <dbReference type="Google" id="ProtNLM"/>
    </source>
</evidence>
<keyword evidence="1" id="KW-1133">Transmembrane helix</keyword>
<feature type="transmembrane region" description="Helical" evidence="1">
    <location>
        <begin position="35"/>
        <end position="59"/>
    </location>
</feature>
<feature type="transmembrane region" description="Helical" evidence="1">
    <location>
        <begin position="326"/>
        <end position="346"/>
    </location>
</feature>
<comment type="caution">
    <text evidence="2">The sequence shown here is derived from an EMBL/GenBank/DDBJ whole genome shotgun (WGS) entry which is preliminary data.</text>
</comment>
<dbReference type="RefSeq" id="WP_023577263.1">
    <property type="nucleotide sequence ID" value="NZ_AVFO01000042.1"/>
</dbReference>
<evidence type="ECO:0000256" key="1">
    <source>
        <dbReference type="SAM" id="Phobius"/>
    </source>
</evidence>
<feature type="transmembrane region" description="Helical" evidence="1">
    <location>
        <begin position="104"/>
        <end position="123"/>
    </location>
</feature>
<evidence type="ECO:0000313" key="3">
    <source>
        <dbReference type="Proteomes" id="UP000018234"/>
    </source>
</evidence>
<name>A0ABN0QE12_9FLAO</name>
<dbReference type="Proteomes" id="UP000018234">
    <property type="component" value="Unassembled WGS sequence"/>
</dbReference>
<reference evidence="2 3" key="1">
    <citation type="submission" date="2013-08" db="EMBL/GenBank/DDBJ databases">
        <title>Flavobacterium saliperosum type strain genome sequencing.</title>
        <authorList>
            <person name="Lee K."/>
            <person name="Yi H."/>
            <person name="Park S."/>
            <person name="Chun J."/>
        </authorList>
    </citation>
    <scope>NUCLEOTIDE SEQUENCE [LARGE SCALE GENOMIC DNA]</scope>
    <source>
        <strain evidence="2 3">S13</strain>
    </source>
</reference>
<sequence length="382" mass="43276">MDFIVVLLILAGGMGFINSFGKTLSHQDILTLKKLFFYHLLFGAYYCFFIKGDAIGYWMTAKMLSPDEFALYFAEQKGTYFLFALNYYPANILGLSYFTGTMLYSLIGFIGMALFYVVAVEMVPYNSKFGNYTLFPLVFFMPNLHFWSCGVGKDTLLFFCISIFAYGLLKIQRRLPLVLLALLLSYFVRPHITMFLVVAFGLSYVMSSKVSTAQRIIFSVVLIGVGIAILPSVMEFARIEEASVDSFEQFSDTKAGLLSRASAGSRIDISSYPFPLKVFTFLYRPLFFDINGIPAAIASIENLLLLIISFSIFRNQPVQTFKAAPFVIKGLVIFLIIGTLAFSQSLGNLGIMIRMRNMFLPGFLIFILWSYSYRKQLLQKRK</sequence>